<dbReference type="CDD" id="cd01572">
    <property type="entry name" value="QPRTase"/>
    <property type="match status" value="1"/>
</dbReference>
<feature type="domain" description="Quinolinate phosphoribosyl transferase N-terminal" evidence="15">
    <location>
        <begin position="30"/>
        <end position="114"/>
    </location>
</feature>
<evidence type="ECO:0000259" key="15">
    <source>
        <dbReference type="Pfam" id="PF02749"/>
    </source>
</evidence>
<dbReference type="Pfam" id="PF02749">
    <property type="entry name" value="QRPTase_N"/>
    <property type="match status" value="1"/>
</dbReference>
<evidence type="ECO:0000256" key="1">
    <source>
        <dbReference type="ARBA" id="ARBA00003237"/>
    </source>
</evidence>
<dbReference type="Gene3D" id="3.90.1170.20">
    <property type="entry name" value="Quinolinate phosphoribosyl transferase, N-terminal domain"/>
    <property type="match status" value="1"/>
</dbReference>
<keyword evidence="17" id="KW-1185">Reference proteome</keyword>
<dbReference type="Proteomes" id="UP000304912">
    <property type="component" value="Chromosome"/>
</dbReference>
<dbReference type="PANTHER" id="PTHR32179:SF3">
    <property type="entry name" value="NICOTINATE-NUCLEOTIDE PYROPHOSPHORYLASE [CARBOXYLATING]"/>
    <property type="match status" value="1"/>
</dbReference>
<dbReference type="EMBL" id="CP039852">
    <property type="protein sequence ID" value="QCZ92784.1"/>
    <property type="molecule type" value="Genomic_DNA"/>
</dbReference>
<dbReference type="KEGG" id="salk:FBQ74_04505"/>
<protein>
    <recommendedName>
        <fullName evidence="11">Probable nicotinate-nucleotide pyrophosphorylase [carboxylating]</fullName>
        <ecNumber evidence="5">2.4.2.19</ecNumber>
    </recommendedName>
    <alternativeName>
        <fullName evidence="9">Quinolinate phosphoribosyltransferase [decarboxylating]</fullName>
    </alternativeName>
</protein>
<evidence type="ECO:0000256" key="13">
    <source>
        <dbReference type="PIRSR" id="PIRSR006250-1"/>
    </source>
</evidence>
<dbReference type="FunFam" id="3.90.1170.20:FF:000001">
    <property type="entry name" value="Nicotinate-nucleotide diphosphorylase (Carboxylating)"/>
    <property type="match status" value="1"/>
</dbReference>
<dbReference type="Gene3D" id="3.20.20.70">
    <property type="entry name" value="Aldolase class I"/>
    <property type="match status" value="1"/>
</dbReference>
<feature type="domain" description="Quinolinate phosphoribosyl transferase C-terminal" evidence="14">
    <location>
        <begin position="117"/>
        <end position="280"/>
    </location>
</feature>
<evidence type="ECO:0000256" key="7">
    <source>
        <dbReference type="ARBA" id="ARBA00022676"/>
    </source>
</evidence>
<dbReference type="GO" id="GO:0009435">
    <property type="term" value="P:NAD+ biosynthetic process"/>
    <property type="evidence" value="ECO:0007669"/>
    <property type="project" value="UniProtKB-UniPathway"/>
</dbReference>
<dbReference type="InterPro" id="IPR037128">
    <property type="entry name" value="Quinolinate_PRibosylTase_N_sf"/>
</dbReference>
<dbReference type="Pfam" id="PF01729">
    <property type="entry name" value="QRPTase_C"/>
    <property type="match status" value="1"/>
</dbReference>
<evidence type="ECO:0000256" key="11">
    <source>
        <dbReference type="ARBA" id="ARBA00069173"/>
    </source>
</evidence>
<dbReference type="InterPro" id="IPR002638">
    <property type="entry name" value="Quinolinate_PRibosylTrfase_C"/>
</dbReference>
<dbReference type="RefSeq" id="WP_139755533.1">
    <property type="nucleotide sequence ID" value="NZ_CP039852.1"/>
</dbReference>
<keyword evidence="7 12" id="KW-0328">Glycosyltransferase</keyword>
<dbReference type="PIRSF" id="PIRSF006250">
    <property type="entry name" value="NadC_ModD"/>
    <property type="match status" value="1"/>
</dbReference>
<evidence type="ECO:0000313" key="17">
    <source>
        <dbReference type="Proteomes" id="UP000304912"/>
    </source>
</evidence>
<dbReference type="InterPro" id="IPR022412">
    <property type="entry name" value="Quinolinate_PRibosylTrfase_N"/>
</dbReference>
<dbReference type="SUPFAM" id="SSF51690">
    <property type="entry name" value="Nicotinate/Quinolinate PRTase C-terminal domain-like"/>
    <property type="match status" value="1"/>
</dbReference>
<dbReference type="EC" id="2.4.2.19" evidence="5"/>
<keyword evidence="6" id="KW-0662">Pyridine nucleotide biosynthesis</keyword>
<dbReference type="AlphaFoldDB" id="A0A5B7YAY6"/>
<sequence>MTYPTPKDIYQQIHTALIEDLGGEVNADNDITANLIDEATQASATIITREPAVICGVQWVDETFSQIDSQVTLQWHVADGDVVQANETLVTLTGSARSILTAERTALNFLQTLSGTATVTRRYASLLDGSKTKILDTRKTLPGLRLAQKYAVKCGGGENHRIGLFDAYLIKENHIFACGSIARAVSTAKSRHADKPVEVEVESLDELSQALDAGADIIMLDNFTNEQIQRAVSMTNGKSKLEVSGNITDERLSSLATLGVDFISSGALTKHVQAIDLSLRVAMNSEQSPVK</sequence>
<dbReference type="PANTHER" id="PTHR32179">
    <property type="entry name" value="NICOTINATE-NUCLEOTIDE PYROPHOSPHORYLASE [CARBOXYLATING]"/>
    <property type="match status" value="1"/>
</dbReference>
<evidence type="ECO:0000256" key="5">
    <source>
        <dbReference type="ARBA" id="ARBA00011944"/>
    </source>
</evidence>
<evidence type="ECO:0000259" key="14">
    <source>
        <dbReference type="Pfam" id="PF01729"/>
    </source>
</evidence>
<dbReference type="InterPro" id="IPR027277">
    <property type="entry name" value="NadC/ModD"/>
</dbReference>
<comment type="catalytic activity">
    <reaction evidence="10">
        <text>nicotinate beta-D-ribonucleotide + CO2 + diphosphate = quinolinate + 5-phospho-alpha-D-ribose 1-diphosphate + 2 H(+)</text>
        <dbReference type="Rhea" id="RHEA:12733"/>
        <dbReference type="ChEBI" id="CHEBI:15378"/>
        <dbReference type="ChEBI" id="CHEBI:16526"/>
        <dbReference type="ChEBI" id="CHEBI:29959"/>
        <dbReference type="ChEBI" id="CHEBI:33019"/>
        <dbReference type="ChEBI" id="CHEBI:57502"/>
        <dbReference type="ChEBI" id="CHEBI:58017"/>
        <dbReference type="EC" id="2.4.2.19"/>
    </reaction>
</comment>
<evidence type="ECO:0000256" key="6">
    <source>
        <dbReference type="ARBA" id="ARBA00022642"/>
    </source>
</evidence>
<keyword evidence="8 12" id="KW-0808">Transferase</keyword>
<gene>
    <name evidence="16" type="primary">nadC</name>
    <name evidence="16" type="ORF">FBQ74_04505</name>
</gene>
<feature type="binding site" evidence="13">
    <location>
        <begin position="137"/>
        <end position="139"/>
    </location>
    <ligand>
        <name>substrate</name>
    </ligand>
</feature>
<reference evidence="16 17" key="1">
    <citation type="submission" date="2019-04" db="EMBL/GenBank/DDBJ databases">
        <title>Salinimonas iocasae sp. nov., a halophilic bacterium isolated from the outer tube casing of tubeworms in Okinawa Trough.</title>
        <authorList>
            <person name="Zhang H."/>
            <person name="Wang H."/>
            <person name="Li C."/>
        </authorList>
    </citation>
    <scope>NUCLEOTIDE SEQUENCE [LARGE SCALE GENOMIC DNA]</scope>
    <source>
        <strain evidence="16 17">KX18D6</strain>
    </source>
</reference>
<comment type="subunit">
    <text evidence="4">Hexamer formed by 3 homodimers.</text>
</comment>
<dbReference type="NCBIfam" id="TIGR00078">
    <property type="entry name" value="nadC"/>
    <property type="match status" value="1"/>
</dbReference>
<organism evidence="16 17">
    <name type="scientific">Salinimonas iocasae</name>
    <dbReference type="NCBI Taxonomy" id="2572577"/>
    <lineage>
        <taxon>Bacteria</taxon>
        <taxon>Pseudomonadati</taxon>
        <taxon>Pseudomonadota</taxon>
        <taxon>Gammaproteobacteria</taxon>
        <taxon>Alteromonadales</taxon>
        <taxon>Alteromonadaceae</taxon>
        <taxon>Alteromonas/Salinimonas group</taxon>
        <taxon>Salinimonas</taxon>
    </lineage>
</organism>
<dbReference type="FunFam" id="3.20.20.70:FF:000030">
    <property type="entry name" value="Nicotinate-nucleotide pyrophosphorylase, carboxylating"/>
    <property type="match status" value="1"/>
</dbReference>
<evidence type="ECO:0000256" key="4">
    <source>
        <dbReference type="ARBA" id="ARBA00011218"/>
    </source>
</evidence>
<evidence type="ECO:0000313" key="16">
    <source>
        <dbReference type="EMBL" id="QCZ92784.1"/>
    </source>
</evidence>
<dbReference type="SUPFAM" id="SSF54675">
    <property type="entry name" value="Nicotinate/Quinolinate PRTase N-terminal domain-like"/>
    <property type="match status" value="1"/>
</dbReference>
<dbReference type="GO" id="GO:0005737">
    <property type="term" value="C:cytoplasm"/>
    <property type="evidence" value="ECO:0007669"/>
    <property type="project" value="TreeGrafter"/>
</dbReference>
<evidence type="ECO:0000256" key="3">
    <source>
        <dbReference type="ARBA" id="ARBA00009400"/>
    </source>
</evidence>
<name>A0A5B7YAY6_9ALTE</name>
<evidence type="ECO:0000256" key="9">
    <source>
        <dbReference type="ARBA" id="ARBA00033102"/>
    </source>
</evidence>
<dbReference type="InterPro" id="IPR013785">
    <property type="entry name" value="Aldolase_TIM"/>
</dbReference>
<dbReference type="OrthoDB" id="9782546at2"/>
<feature type="binding site" evidence="13">
    <location>
        <position position="161"/>
    </location>
    <ligand>
        <name>substrate</name>
    </ligand>
</feature>
<dbReference type="GO" id="GO:0034213">
    <property type="term" value="P:quinolinate catabolic process"/>
    <property type="evidence" value="ECO:0007669"/>
    <property type="project" value="TreeGrafter"/>
</dbReference>
<feature type="binding site" evidence="13">
    <location>
        <position position="200"/>
    </location>
    <ligand>
        <name>substrate</name>
    </ligand>
</feature>
<proteinExistence type="inferred from homology"/>
<feature type="binding site" evidence="13">
    <location>
        <position position="104"/>
    </location>
    <ligand>
        <name>substrate</name>
    </ligand>
</feature>
<feature type="binding site" evidence="13">
    <location>
        <position position="171"/>
    </location>
    <ligand>
        <name>substrate</name>
    </ligand>
</feature>
<feature type="binding site" evidence="13">
    <location>
        <begin position="265"/>
        <end position="267"/>
    </location>
    <ligand>
        <name>substrate</name>
    </ligand>
</feature>
<evidence type="ECO:0000256" key="2">
    <source>
        <dbReference type="ARBA" id="ARBA00004893"/>
    </source>
</evidence>
<comment type="pathway">
    <text evidence="2">Cofactor biosynthesis; NAD(+) biosynthesis; nicotinate D-ribonucleotide from quinolinate: step 1/1.</text>
</comment>
<comment type="similarity">
    <text evidence="3 12">Belongs to the NadC/ModD family.</text>
</comment>
<evidence type="ECO:0000256" key="10">
    <source>
        <dbReference type="ARBA" id="ARBA00047445"/>
    </source>
</evidence>
<dbReference type="GO" id="GO:0004514">
    <property type="term" value="F:nicotinate-nucleotide diphosphorylase (carboxylating) activity"/>
    <property type="evidence" value="ECO:0007669"/>
    <property type="project" value="UniProtKB-EC"/>
</dbReference>
<evidence type="ECO:0000256" key="8">
    <source>
        <dbReference type="ARBA" id="ARBA00022679"/>
    </source>
</evidence>
<accession>A0A5B7YAY6</accession>
<feature type="binding site" evidence="13">
    <location>
        <position position="221"/>
    </location>
    <ligand>
        <name>substrate</name>
    </ligand>
</feature>
<comment type="function">
    <text evidence="1">Involved in the catabolism of quinolinic acid (QA).</text>
</comment>
<dbReference type="InterPro" id="IPR036068">
    <property type="entry name" value="Nicotinate_pribotase-like_C"/>
</dbReference>
<dbReference type="InterPro" id="IPR004393">
    <property type="entry name" value="NadC"/>
</dbReference>
<evidence type="ECO:0000256" key="12">
    <source>
        <dbReference type="PIRNR" id="PIRNR006250"/>
    </source>
</evidence>
<feature type="binding site" evidence="13">
    <location>
        <begin position="244"/>
        <end position="246"/>
    </location>
    <ligand>
        <name>substrate</name>
    </ligand>
</feature>
<dbReference type="UniPathway" id="UPA00253">
    <property type="reaction ID" value="UER00331"/>
</dbReference>